<reference evidence="2" key="1">
    <citation type="submission" date="2020-12" db="EMBL/GenBank/DDBJ databases">
        <authorList>
            <person name="Iha C."/>
        </authorList>
    </citation>
    <scope>NUCLEOTIDE SEQUENCE</scope>
</reference>
<dbReference type="AlphaFoldDB" id="A0A8S1J0Q1"/>
<evidence type="ECO:0000313" key="2">
    <source>
        <dbReference type="EMBL" id="CAD7699609.1"/>
    </source>
</evidence>
<comment type="caution">
    <text evidence="2">The sequence shown here is derived from an EMBL/GenBank/DDBJ whole genome shotgun (WGS) entry which is preliminary data.</text>
</comment>
<evidence type="ECO:0000313" key="3">
    <source>
        <dbReference type="Proteomes" id="UP000708148"/>
    </source>
</evidence>
<proteinExistence type="predicted"/>
<organism evidence="2 3">
    <name type="scientific">Ostreobium quekettii</name>
    <dbReference type="NCBI Taxonomy" id="121088"/>
    <lineage>
        <taxon>Eukaryota</taxon>
        <taxon>Viridiplantae</taxon>
        <taxon>Chlorophyta</taxon>
        <taxon>core chlorophytes</taxon>
        <taxon>Ulvophyceae</taxon>
        <taxon>TCBD clade</taxon>
        <taxon>Bryopsidales</taxon>
        <taxon>Ostreobineae</taxon>
        <taxon>Ostreobiaceae</taxon>
        <taxon>Ostreobium</taxon>
    </lineage>
</organism>
<dbReference type="Proteomes" id="UP000708148">
    <property type="component" value="Unassembled WGS sequence"/>
</dbReference>
<accession>A0A8S1J0Q1</accession>
<gene>
    <name evidence="2" type="ORF">OSTQU699_LOCUS4968</name>
</gene>
<feature type="coiled-coil region" evidence="1">
    <location>
        <begin position="53"/>
        <end position="80"/>
    </location>
</feature>
<keyword evidence="3" id="KW-1185">Reference proteome</keyword>
<name>A0A8S1J0Q1_9CHLO</name>
<protein>
    <submittedName>
        <fullName evidence="2">Uncharacterized protein</fullName>
    </submittedName>
</protein>
<dbReference type="EMBL" id="CAJHUC010001072">
    <property type="protein sequence ID" value="CAD7699609.1"/>
    <property type="molecule type" value="Genomic_DNA"/>
</dbReference>
<feature type="non-terminal residue" evidence="2">
    <location>
        <position position="172"/>
    </location>
</feature>
<keyword evidence="1" id="KW-0175">Coiled coil</keyword>
<evidence type="ECO:0000256" key="1">
    <source>
        <dbReference type="SAM" id="Coils"/>
    </source>
</evidence>
<sequence length="172" mass="19422">VDMHIRALHGNFADAENAEIQETREDLKRTVAGYRLGSEDAVDRSTNVQEPSLKQLYLRLLELERENEKLKANVCDLQAQLAQKESAAVEWMDDGYVARAVGMGSAQESQVTAGPRVSARREVVEADEGNREFEETIQLFDRIFCQVVDQAHQVYGKLLIAKEVAESRRCQI</sequence>